<feature type="compositionally biased region" description="Basic and acidic residues" evidence="19">
    <location>
        <begin position="220"/>
        <end position="232"/>
    </location>
</feature>
<dbReference type="FunFam" id="3.40.390.10:FF:000041">
    <property type="entry name" value="Kuzbanian-like, isoform A"/>
    <property type="match status" value="1"/>
</dbReference>
<evidence type="ECO:0000256" key="5">
    <source>
        <dbReference type="ARBA" id="ARBA00022670"/>
    </source>
</evidence>
<feature type="binding site" evidence="18">
    <location>
        <position position="636"/>
    </location>
    <ligand>
        <name>Zn(2+)</name>
        <dbReference type="ChEBI" id="CHEBI:29105"/>
        <note>catalytic</note>
    </ligand>
</feature>
<reference evidence="23" key="1">
    <citation type="submission" date="2021-03" db="EMBL/GenBank/DDBJ databases">
        <title>Chromosome level genome of the anhydrobiotic midge Polypedilum vanderplanki.</title>
        <authorList>
            <person name="Yoshida Y."/>
            <person name="Kikawada T."/>
            <person name="Gusev O."/>
        </authorList>
    </citation>
    <scope>NUCLEOTIDE SEQUENCE</scope>
    <source>
        <strain evidence="23">NIAS01</strain>
        <tissue evidence="23">Whole body or cell culture</tissue>
    </source>
</reference>
<keyword evidence="6" id="KW-0165">Cleavage on pair of basic residues</keyword>
<dbReference type="InterPro" id="IPR036436">
    <property type="entry name" value="Disintegrin_dom_sf"/>
</dbReference>
<feature type="compositionally biased region" description="Polar residues" evidence="19">
    <location>
        <begin position="1361"/>
        <end position="1375"/>
    </location>
</feature>
<feature type="binding site" evidence="18">
    <location>
        <position position="642"/>
    </location>
    <ligand>
        <name>Zn(2+)</name>
        <dbReference type="ChEBI" id="CHEBI:29105"/>
        <note>catalytic</note>
    </ligand>
</feature>
<name>A0A9J6BKQ8_POLVA</name>
<evidence type="ECO:0000256" key="20">
    <source>
        <dbReference type="SAM" id="SignalP"/>
    </source>
</evidence>
<dbReference type="Gene3D" id="3.40.390.10">
    <property type="entry name" value="Collagenase (Catalytic Domain)"/>
    <property type="match status" value="1"/>
</dbReference>
<feature type="region of interest" description="Disordered" evidence="19">
    <location>
        <begin position="1253"/>
        <end position="1276"/>
    </location>
</feature>
<evidence type="ECO:0000256" key="19">
    <source>
        <dbReference type="SAM" id="MobiDB-lite"/>
    </source>
</evidence>
<dbReference type="InterPro" id="IPR051489">
    <property type="entry name" value="ADAM_Metalloproteinase"/>
</dbReference>
<feature type="region of interest" description="Disordered" evidence="19">
    <location>
        <begin position="273"/>
        <end position="293"/>
    </location>
</feature>
<evidence type="ECO:0000256" key="18">
    <source>
        <dbReference type="PROSITE-ProRule" id="PRU00276"/>
    </source>
</evidence>
<feature type="compositionally biased region" description="Polar residues" evidence="19">
    <location>
        <begin position="1328"/>
        <end position="1344"/>
    </location>
</feature>
<keyword evidence="17" id="KW-0325">Glycoprotein</keyword>
<feature type="region of interest" description="Disordered" evidence="19">
    <location>
        <begin position="309"/>
        <end position="328"/>
    </location>
</feature>
<evidence type="ECO:0000256" key="11">
    <source>
        <dbReference type="ARBA" id="ARBA00022833"/>
    </source>
</evidence>
<organism evidence="23 24">
    <name type="scientific">Polypedilum vanderplanki</name>
    <name type="common">Sleeping chironomid midge</name>
    <dbReference type="NCBI Taxonomy" id="319348"/>
    <lineage>
        <taxon>Eukaryota</taxon>
        <taxon>Metazoa</taxon>
        <taxon>Ecdysozoa</taxon>
        <taxon>Arthropoda</taxon>
        <taxon>Hexapoda</taxon>
        <taxon>Insecta</taxon>
        <taxon>Pterygota</taxon>
        <taxon>Neoptera</taxon>
        <taxon>Endopterygota</taxon>
        <taxon>Diptera</taxon>
        <taxon>Nematocera</taxon>
        <taxon>Chironomoidea</taxon>
        <taxon>Chironomidae</taxon>
        <taxon>Chironominae</taxon>
        <taxon>Polypedilum</taxon>
        <taxon>Polypedilum</taxon>
    </lineage>
</organism>
<evidence type="ECO:0000256" key="4">
    <source>
        <dbReference type="ARBA" id="ARBA00012332"/>
    </source>
</evidence>
<feature type="compositionally biased region" description="Polar residues" evidence="19">
    <location>
        <begin position="1263"/>
        <end position="1276"/>
    </location>
</feature>
<keyword evidence="12" id="KW-1133">Transmembrane helix</keyword>
<evidence type="ECO:0000256" key="14">
    <source>
        <dbReference type="ARBA" id="ARBA00023136"/>
    </source>
</evidence>
<feature type="region of interest" description="Disordered" evidence="19">
    <location>
        <begin position="1200"/>
        <end position="1231"/>
    </location>
</feature>
<sequence length="1570" mass="176492">MSWIYGVIFILIQISSKSSVIRNQHVAHATPLQSGHVPSQINSFIRHWEPAHFSRDALEQAHRVHESGRRRKREINYNHFSPHYGSTNVIKFNFKAHDRHFNIELREDPTSVFTPDIIIENTDGPMDYDITRVYTGKLEDDENSHVHGILTVDNLFDGTISTGAEQFYIEPSHKYSNELPKSGVHTIIYKLSDVKMDVHDHKDGHECASEKLHRKLQQQDNHKNNDDDKMNEKSEINLNKLKLLKNDDDDDVISSSDTDNAKNLHKRIKRWLQQQSRDPHHQHSDPPLPLDLETPYNTRLHINVNSENININNEDDYQSDQPSSSSSNIHRNILVNSYNPNSDYNLRNIITKANRNIVSNVHIDRVNNNFTATNQQLNVATNSRPNHKTHVEIITKNGPTKKPNIIVNNYNPDLIYANSPGQNNKHHPNNQSPHLYYPPGNVNLNIKNDIMDMPHTKSSSSGSPADRKSTCMLYLQADHTFFQKLGSDEASIEAITRHVQRANVIYKNTDFNSDGKPDNITFMIKRIKVHNMNALKDPSYRFPGNYGVEKFLELFSEEDYDQFCLAYMFTYRDFEMGTLGLAWTGDLKNAGGVCEKNGHYRGSLKSLNTGIVTLLNYGKHVPPAVSHVTLAHEIGHNFGSPHDPDACTPGGEDGNFIMFARATSGDKRNNNKFSPCSLKAIEPVLNAKARSSKGCFTEPTQSICGNGVVEPGEQCDCGWEEDCKDNCCYPMSRLHSNYEIPCTLKPEKVCSPSQGPCCTANCTLKYGDKCRDDNGCREPSYCDGRLATCPPSINKPNKTICNKEFVCYMGDCTGSICLAYGLESCQCIPGENDPKTKSCELCCKKPGENQPCISSFEWNKAPFDVPDMYSKPGTPCNDYNGYCDVFQRCREVDPSGPLATLRKLLLSEESIASFKKWVISNWYAVSLIIVAVFALLILSTRFLGKKSNLKLKTVTIIHSATTETVRLPDDNNGVIVHTAVRTKVPLKKKVRGERKKKPLPSIPQKDGVLSPTALQLPSTNVKPSSRSQKKSLESPRKLLRKKKKRSPSDENTKVIKEEQQQPVKPTRKPKKKSSMSSSSKHKEIIDYSNPESHTNTFGKVQKWLLESPIVLSAASQIEHASKSNIINKSHSTPEHLTTIQPPQQPTQQRSPINTAKPKVTKSTNNINDKVRLQVVYKPPFKFSLKFSKNENNNVKTNVVTNSAEKSRQRQQQQLQQQSSQNKRNSLEDPARSRRAALLIRSATEEINNQLTEEPVYETLSHPPKNNRQTIIPNYENLPTTSSTANLIDATLNNSITSPINTATFRVNKSASGSNINNHRNLPVVMTPVLNNKNRNRGSQQNLRRSSISNSGSSGNLMKFGGSSQNLTRSSTTNLTKHGRSDGIKRRASDMNRSSTTNLNKYHRQHSSHSSNSNLRRGGSNMDVNASPSSEEYNPMSSNERKSTNSSRKNSSINNNGVQACPMPGSSRRESFNNNIPRASLINSITNLNNQQTRQIKPINATQPLSHQSRVMIDELNKNRPQTSSCDSSMFKNFEWPKVLTTQRSLPADNHGLQSDLEVMVSDVENLMNDS</sequence>
<evidence type="ECO:0000256" key="3">
    <source>
        <dbReference type="ARBA" id="ARBA00004479"/>
    </source>
</evidence>
<dbReference type="InterPro" id="IPR034025">
    <property type="entry name" value="ADAM10_ADAM17"/>
</dbReference>
<evidence type="ECO:0000256" key="17">
    <source>
        <dbReference type="ARBA" id="ARBA00023180"/>
    </source>
</evidence>
<keyword evidence="24" id="KW-1185">Reference proteome</keyword>
<dbReference type="PROSITE" id="PS50215">
    <property type="entry name" value="ADAM_MEPRO"/>
    <property type="match status" value="1"/>
</dbReference>
<dbReference type="Proteomes" id="UP001107558">
    <property type="component" value="Chromosome 3"/>
</dbReference>
<dbReference type="GO" id="GO:0006509">
    <property type="term" value="P:membrane protein ectodomain proteolysis"/>
    <property type="evidence" value="ECO:0007669"/>
    <property type="project" value="TreeGrafter"/>
</dbReference>
<comment type="catalytic activity">
    <reaction evidence="1">
        <text>Endopeptidase of broad specificity.</text>
        <dbReference type="EC" id="3.4.24.81"/>
    </reaction>
</comment>
<comment type="caution">
    <text evidence="18">Lacks conserved residue(s) required for the propagation of feature annotation.</text>
</comment>
<feature type="region of interest" description="Disordered" evidence="19">
    <location>
        <begin position="1310"/>
        <end position="1472"/>
    </location>
</feature>
<dbReference type="OrthoDB" id="2149267at2759"/>
<evidence type="ECO:0000256" key="7">
    <source>
        <dbReference type="ARBA" id="ARBA00022692"/>
    </source>
</evidence>
<dbReference type="GO" id="GO:0007219">
    <property type="term" value="P:Notch signaling pathway"/>
    <property type="evidence" value="ECO:0007669"/>
    <property type="project" value="TreeGrafter"/>
</dbReference>
<dbReference type="FunFam" id="4.10.70.10:FF:000002">
    <property type="entry name" value="disintegrin and metalloproteinase domain-containing protein 10"/>
    <property type="match status" value="1"/>
</dbReference>
<dbReference type="InterPro" id="IPR001762">
    <property type="entry name" value="Disintegrin_dom"/>
</dbReference>
<comment type="subcellular location">
    <subcellularLocation>
        <location evidence="3">Membrane</location>
        <topology evidence="3">Single-pass type I membrane protein</topology>
    </subcellularLocation>
</comment>
<evidence type="ECO:0000256" key="15">
    <source>
        <dbReference type="ARBA" id="ARBA00023145"/>
    </source>
</evidence>
<feature type="signal peptide" evidence="20">
    <location>
        <begin position="1"/>
        <end position="18"/>
    </location>
</feature>
<evidence type="ECO:0000256" key="2">
    <source>
        <dbReference type="ARBA" id="ARBA00001947"/>
    </source>
</evidence>
<evidence type="ECO:0000313" key="23">
    <source>
        <dbReference type="EMBL" id="KAG5670304.1"/>
    </source>
</evidence>
<evidence type="ECO:0000256" key="16">
    <source>
        <dbReference type="ARBA" id="ARBA00023157"/>
    </source>
</evidence>
<dbReference type="PROSITE" id="PS50214">
    <property type="entry name" value="DISINTEGRIN_2"/>
    <property type="match status" value="1"/>
</dbReference>
<feature type="domain" description="Peptidase M12B" evidence="22">
    <location>
        <begin position="469"/>
        <end position="686"/>
    </location>
</feature>
<feature type="region of interest" description="Disordered" evidence="19">
    <location>
        <begin position="202"/>
        <end position="232"/>
    </location>
</feature>
<dbReference type="InterPro" id="IPR024079">
    <property type="entry name" value="MetalloPept_cat_dom_sf"/>
</dbReference>
<dbReference type="SMART" id="SM00050">
    <property type="entry name" value="DISIN"/>
    <property type="match status" value="1"/>
</dbReference>
<feature type="active site" evidence="18">
    <location>
        <position position="633"/>
    </location>
</feature>
<feature type="compositionally biased region" description="Low complexity" evidence="19">
    <location>
        <begin position="1407"/>
        <end position="1420"/>
    </location>
</feature>
<feature type="compositionally biased region" description="Basic and acidic residues" evidence="19">
    <location>
        <begin position="1046"/>
        <end position="1059"/>
    </location>
</feature>
<dbReference type="GO" id="GO:0005886">
    <property type="term" value="C:plasma membrane"/>
    <property type="evidence" value="ECO:0007669"/>
    <property type="project" value="TreeGrafter"/>
</dbReference>
<feature type="compositionally biased region" description="Polar residues" evidence="19">
    <location>
        <begin position="1421"/>
        <end position="1435"/>
    </location>
</feature>
<keyword evidence="13" id="KW-0482">Metalloprotease</keyword>
<gene>
    <name evidence="23" type="ORF">PVAND_000580</name>
</gene>
<dbReference type="SUPFAM" id="SSF57552">
    <property type="entry name" value="Blood coagulation inhibitor (disintegrin)"/>
    <property type="match status" value="1"/>
</dbReference>
<comment type="cofactor">
    <cofactor evidence="2">
        <name>Zn(2+)</name>
        <dbReference type="ChEBI" id="CHEBI:29105"/>
    </cofactor>
</comment>
<keyword evidence="5" id="KW-0645">Protease</keyword>
<proteinExistence type="predicted"/>
<accession>A0A9J6BKQ8</accession>
<feature type="compositionally biased region" description="Low complexity" evidence="19">
    <location>
        <begin position="1209"/>
        <end position="1223"/>
    </location>
</feature>
<comment type="caution">
    <text evidence="23">The sequence shown here is derived from an EMBL/GenBank/DDBJ whole genome shotgun (WGS) entry which is preliminary data.</text>
</comment>
<dbReference type="PANTHER" id="PTHR45702:SF3">
    <property type="entry name" value="KUZBANIAN-LIKE, ISOFORM A"/>
    <property type="match status" value="1"/>
</dbReference>
<keyword evidence="9 20" id="KW-0732">Signal</keyword>
<dbReference type="PANTHER" id="PTHR45702">
    <property type="entry name" value="ADAM10/ADAM17 METALLOPEPTIDASE FAMILY MEMBER"/>
    <property type="match status" value="1"/>
</dbReference>
<dbReference type="InterPro" id="IPR001590">
    <property type="entry name" value="Peptidase_M12B"/>
</dbReference>
<feature type="compositionally biased region" description="Basic and acidic residues" evidence="19">
    <location>
        <begin position="202"/>
        <end position="211"/>
    </location>
</feature>
<dbReference type="Pfam" id="PF13574">
    <property type="entry name" value="Reprolysin_2"/>
    <property type="match status" value="1"/>
</dbReference>
<feature type="chain" id="PRO_5039893661" description="ADAM10 endopeptidase" evidence="20">
    <location>
        <begin position="19"/>
        <end position="1570"/>
    </location>
</feature>
<evidence type="ECO:0000256" key="13">
    <source>
        <dbReference type="ARBA" id="ARBA00023049"/>
    </source>
</evidence>
<feature type="compositionally biased region" description="Basic and acidic residues" evidence="19">
    <location>
        <begin position="1378"/>
        <end position="1389"/>
    </location>
</feature>
<dbReference type="GO" id="GO:0046872">
    <property type="term" value="F:metal ion binding"/>
    <property type="evidence" value="ECO:0007669"/>
    <property type="project" value="UniProtKB-KW"/>
</dbReference>
<keyword evidence="15" id="KW-0865">Zymogen</keyword>
<dbReference type="Pfam" id="PF00200">
    <property type="entry name" value="Disintegrin"/>
    <property type="match status" value="1"/>
</dbReference>
<keyword evidence="10" id="KW-0378">Hydrolase</keyword>
<feature type="compositionally biased region" description="Basic residues" evidence="19">
    <location>
        <begin position="988"/>
        <end position="998"/>
    </location>
</feature>
<evidence type="ECO:0000259" key="21">
    <source>
        <dbReference type="PROSITE" id="PS50214"/>
    </source>
</evidence>
<evidence type="ECO:0000256" key="1">
    <source>
        <dbReference type="ARBA" id="ARBA00001809"/>
    </source>
</evidence>
<keyword evidence="14" id="KW-0472">Membrane</keyword>
<protein>
    <recommendedName>
        <fullName evidence="4">ADAM10 endopeptidase</fullName>
        <ecNumber evidence="4">3.4.24.81</ecNumber>
    </recommendedName>
</protein>
<feature type="compositionally biased region" description="Polar residues" evidence="19">
    <location>
        <begin position="1012"/>
        <end position="1026"/>
    </location>
</feature>
<dbReference type="SUPFAM" id="SSF55486">
    <property type="entry name" value="Metalloproteases ('zincins'), catalytic domain"/>
    <property type="match status" value="1"/>
</dbReference>
<dbReference type="GO" id="GO:0004222">
    <property type="term" value="F:metalloendopeptidase activity"/>
    <property type="evidence" value="ECO:0007669"/>
    <property type="project" value="InterPro"/>
</dbReference>
<evidence type="ECO:0000256" key="8">
    <source>
        <dbReference type="ARBA" id="ARBA00022723"/>
    </source>
</evidence>
<dbReference type="EC" id="3.4.24.81" evidence="4"/>
<feature type="compositionally biased region" description="Low complexity" evidence="19">
    <location>
        <begin position="1345"/>
        <end position="1355"/>
    </location>
</feature>
<dbReference type="Gene3D" id="4.10.70.10">
    <property type="entry name" value="Disintegrin domain"/>
    <property type="match status" value="1"/>
</dbReference>
<feature type="compositionally biased region" description="Polar residues" evidence="19">
    <location>
        <begin position="1390"/>
        <end position="1399"/>
    </location>
</feature>
<dbReference type="Pfam" id="PF21299">
    <property type="entry name" value="ADAM10_Cys-rich"/>
    <property type="match status" value="1"/>
</dbReference>
<evidence type="ECO:0000259" key="22">
    <source>
        <dbReference type="PROSITE" id="PS50215"/>
    </source>
</evidence>
<feature type="domain" description="Disintegrin" evidence="21">
    <location>
        <begin position="701"/>
        <end position="797"/>
    </location>
</feature>
<evidence type="ECO:0000256" key="12">
    <source>
        <dbReference type="ARBA" id="ARBA00022989"/>
    </source>
</evidence>
<evidence type="ECO:0000256" key="9">
    <source>
        <dbReference type="ARBA" id="ARBA00022729"/>
    </source>
</evidence>
<dbReference type="InterPro" id="IPR049038">
    <property type="entry name" value="ADAM10_Cys-rich"/>
</dbReference>
<keyword evidence="8 18" id="KW-0479">Metal-binding</keyword>
<evidence type="ECO:0000256" key="6">
    <source>
        <dbReference type="ARBA" id="ARBA00022685"/>
    </source>
</evidence>
<feature type="compositionally biased region" description="Low complexity" evidence="19">
    <location>
        <begin position="1137"/>
        <end position="1148"/>
    </location>
</feature>
<feature type="compositionally biased region" description="Polar residues" evidence="19">
    <location>
        <begin position="1310"/>
        <end position="1319"/>
    </location>
</feature>
<keyword evidence="7" id="KW-0812">Transmembrane</keyword>
<evidence type="ECO:0000256" key="10">
    <source>
        <dbReference type="ARBA" id="ARBA00022801"/>
    </source>
</evidence>
<evidence type="ECO:0000313" key="24">
    <source>
        <dbReference type="Proteomes" id="UP001107558"/>
    </source>
</evidence>
<feature type="compositionally biased region" description="Low complexity" evidence="19">
    <location>
        <begin position="1443"/>
        <end position="1455"/>
    </location>
</feature>
<keyword evidence="16" id="KW-1015">Disulfide bond</keyword>
<feature type="region of interest" description="Disordered" evidence="19">
    <location>
        <begin position="988"/>
        <end position="1092"/>
    </location>
</feature>
<dbReference type="EMBL" id="JADBJN010000003">
    <property type="protein sequence ID" value="KAG5670304.1"/>
    <property type="molecule type" value="Genomic_DNA"/>
</dbReference>
<dbReference type="CDD" id="cd04270">
    <property type="entry name" value="ZnMc_TACE_like"/>
    <property type="match status" value="1"/>
</dbReference>
<feature type="region of interest" description="Disordered" evidence="19">
    <location>
        <begin position="1133"/>
        <end position="1166"/>
    </location>
</feature>
<feature type="binding site" evidence="18">
    <location>
        <position position="632"/>
    </location>
    <ligand>
        <name>Zn(2+)</name>
        <dbReference type="ChEBI" id="CHEBI:29105"/>
        <note>catalytic</note>
    </ligand>
</feature>
<keyword evidence="11 18" id="KW-0862">Zinc</keyword>